<dbReference type="RefSeq" id="WP_251487758.1">
    <property type="nucleotide sequence ID" value="NZ_CAJSLV010000046.1"/>
</dbReference>
<comment type="caution">
    <text evidence="2">The sequence shown here is derived from an EMBL/GenBank/DDBJ whole genome shotgun (WGS) entry which is preliminary data.</text>
</comment>
<name>A0A9W4E4Q2_9ACTN</name>
<protein>
    <submittedName>
        <fullName evidence="2">Eukaryotic translation initiation factor 4B</fullName>
    </submittedName>
</protein>
<accession>A0A9W4E4Q2</accession>
<reference evidence="2" key="1">
    <citation type="submission" date="2021-05" db="EMBL/GenBank/DDBJ databases">
        <authorList>
            <person name="Arsene-Ploetze F."/>
        </authorList>
    </citation>
    <scope>NUCLEOTIDE SEQUENCE</scope>
    <source>
        <strain evidence="2">DSM 42138</strain>
    </source>
</reference>
<evidence type="ECO:0000313" key="3">
    <source>
        <dbReference type="Proteomes" id="UP001152519"/>
    </source>
</evidence>
<evidence type="ECO:0000313" key="2">
    <source>
        <dbReference type="EMBL" id="CAG6392792.1"/>
    </source>
</evidence>
<feature type="compositionally biased region" description="Pro residues" evidence="1">
    <location>
        <begin position="1"/>
        <end position="10"/>
    </location>
</feature>
<dbReference type="Proteomes" id="UP001152519">
    <property type="component" value="Unassembled WGS sequence"/>
</dbReference>
<proteinExistence type="predicted"/>
<keyword evidence="3" id="KW-1185">Reference proteome</keyword>
<dbReference type="AlphaFoldDB" id="A0A9W4E4Q2"/>
<gene>
    <name evidence="2" type="ORF">SCOCK_180169</name>
</gene>
<organism evidence="2 3">
    <name type="scientific">Actinacidiphila cocklensis</name>
    <dbReference type="NCBI Taxonomy" id="887465"/>
    <lineage>
        <taxon>Bacteria</taxon>
        <taxon>Bacillati</taxon>
        <taxon>Actinomycetota</taxon>
        <taxon>Actinomycetes</taxon>
        <taxon>Kitasatosporales</taxon>
        <taxon>Streptomycetaceae</taxon>
        <taxon>Actinacidiphila</taxon>
    </lineage>
</organism>
<feature type="region of interest" description="Disordered" evidence="1">
    <location>
        <begin position="1"/>
        <end position="30"/>
    </location>
</feature>
<evidence type="ECO:0000256" key="1">
    <source>
        <dbReference type="SAM" id="MobiDB-lite"/>
    </source>
</evidence>
<keyword evidence="2" id="KW-0648">Protein biosynthesis</keyword>
<sequence>MPEEQTPPAPVEAREVPPWRPGDGPVLARTWTRGGPAVEVYVGGEWRLAPVLQRQDWASGRITYHVMVVADPAAGSPSYRVYLWDPRAIRPSRPATAAPVERTWS</sequence>
<dbReference type="GO" id="GO:0003743">
    <property type="term" value="F:translation initiation factor activity"/>
    <property type="evidence" value="ECO:0007669"/>
    <property type="project" value="UniProtKB-KW"/>
</dbReference>
<keyword evidence="2" id="KW-0396">Initiation factor</keyword>
<dbReference type="EMBL" id="CAJSLV010000046">
    <property type="protein sequence ID" value="CAG6392792.1"/>
    <property type="molecule type" value="Genomic_DNA"/>
</dbReference>